<evidence type="ECO:0000256" key="1">
    <source>
        <dbReference type="SAM" id="Phobius"/>
    </source>
</evidence>
<dbReference type="EMBL" id="JBBPBN010000037">
    <property type="protein sequence ID" value="KAK9000848.1"/>
    <property type="molecule type" value="Genomic_DNA"/>
</dbReference>
<dbReference type="PANTHER" id="PTHR31170">
    <property type="entry name" value="BNAC04G53230D PROTEIN"/>
    <property type="match status" value="1"/>
</dbReference>
<reference evidence="2 3" key="1">
    <citation type="journal article" date="2024" name="G3 (Bethesda)">
        <title>Genome assembly of Hibiscus sabdariffa L. provides insights into metabolisms of medicinal natural products.</title>
        <authorList>
            <person name="Kim T."/>
        </authorList>
    </citation>
    <scope>NUCLEOTIDE SEQUENCE [LARGE SCALE GENOMIC DNA]</scope>
    <source>
        <strain evidence="2">TK-2024</strain>
        <tissue evidence="2">Old leaves</tissue>
    </source>
</reference>
<dbReference type="Proteomes" id="UP001396334">
    <property type="component" value="Unassembled WGS sequence"/>
</dbReference>
<gene>
    <name evidence="2" type="ORF">V6N11_081332</name>
</gene>
<feature type="transmembrane region" description="Helical" evidence="1">
    <location>
        <begin position="379"/>
        <end position="401"/>
    </location>
</feature>
<dbReference type="Pfam" id="PF03140">
    <property type="entry name" value="DUF247"/>
    <property type="match status" value="2"/>
</dbReference>
<comment type="caution">
    <text evidence="2">The sequence shown here is derived from an EMBL/GenBank/DDBJ whole genome shotgun (WGS) entry which is preliminary data.</text>
</comment>
<name>A0ABR2QJK8_9ROSI</name>
<dbReference type="PANTHER" id="PTHR31170:SF23">
    <property type="match status" value="1"/>
</dbReference>
<keyword evidence="3" id="KW-1185">Reference proteome</keyword>
<keyword evidence="1" id="KW-0472">Membrane</keyword>
<protein>
    <submittedName>
        <fullName evidence="2">Uncharacterized protein</fullName>
    </submittedName>
</protein>
<keyword evidence="1" id="KW-0812">Transmembrane</keyword>
<proteinExistence type="predicted"/>
<organism evidence="2 3">
    <name type="scientific">Hibiscus sabdariffa</name>
    <name type="common">roselle</name>
    <dbReference type="NCBI Taxonomy" id="183260"/>
    <lineage>
        <taxon>Eukaryota</taxon>
        <taxon>Viridiplantae</taxon>
        <taxon>Streptophyta</taxon>
        <taxon>Embryophyta</taxon>
        <taxon>Tracheophyta</taxon>
        <taxon>Spermatophyta</taxon>
        <taxon>Magnoliopsida</taxon>
        <taxon>eudicotyledons</taxon>
        <taxon>Gunneridae</taxon>
        <taxon>Pentapetalae</taxon>
        <taxon>rosids</taxon>
        <taxon>malvids</taxon>
        <taxon>Malvales</taxon>
        <taxon>Malvaceae</taxon>
        <taxon>Malvoideae</taxon>
        <taxon>Hibiscus</taxon>
    </lineage>
</organism>
<evidence type="ECO:0000313" key="2">
    <source>
        <dbReference type="EMBL" id="KAK9000848.1"/>
    </source>
</evidence>
<evidence type="ECO:0000313" key="3">
    <source>
        <dbReference type="Proteomes" id="UP001396334"/>
    </source>
</evidence>
<accession>A0ABR2QJK8</accession>
<dbReference type="InterPro" id="IPR004158">
    <property type="entry name" value="DUF247_pln"/>
</dbReference>
<keyword evidence="1" id="KW-1133">Transmembrane helix</keyword>
<sequence length="407" mass="47261">MAGMEKESNDWVEKDACEIDIKQLSLDNQRQRRPSSRQCCIYRAHVVRDVDTATFTPKIVSIGPLHHSQPHLKSMKETKIKYLEQFLRHAANTARLHEQNHLVNNLKENNIEEASNCFSSEEFLRLVLVDVAFIIELFLRYHFCSPHFDLWAIMLPPFYQFILNRSDLWLLENQLPYFVLENLYVTAFGSYPQIYPPFLELTFKIFEFYNQWEMKPEAVEGKGLKHFTDLIRAFFLRQLGNYEEQHSNENIIFPLCDHLPSETQLHDAGIEFVETQGKSLVDINFFKSSGSIYGMKQRNVSATSSPWSNITIHVKLTIGLEAAAKWPACLTVFALYILKGRINPHFFKIIEQLNRYHSRRLNRWKATLRQQYFSSPFRAASTIGGIILLVLTLVQTILAGLDLKSGP</sequence>